<feature type="compositionally biased region" description="Basic and acidic residues" evidence="1">
    <location>
        <begin position="23"/>
        <end position="32"/>
    </location>
</feature>
<feature type="region of interest" description="Disordered" evidence="1">
    <location>
        <begin position="1"/>
        <end position="44"/>
    </location>
</feature>
<evidence type="ECO:0000256" key="1">
    <source>
        <dbReference type="SAM" id="MobiDB-lite"/>
    </source>
</evidence>
<keyword evidence="3" id="KW-1185">Reference proteome</keyword>
<evidence type="ECO:0000313" key="2">
    <source>
        <dbReference type="EMBL" id="THV50476.1"/>
    </source>
</evidence>
<dbReference type="Proteomes" id="UP000308671">
    <property type="component" value="Unassembled WGS sequence"/>
</dbReference>
<dbReference type="EMBL" id="PQXL01000149">
    <property type="protein sequence ID" value="THV50476.1"/>
    <property type="molecule type" value="Genomic_DNA"/>
</dbReference>
<evidence type="ECO:0000313" key="3">
    <source>
        <dbReference type="Proteomes" id="UP000308671"/>
    </source>
</evidence>
<name>A0A4V4HUR9_9HELO</name>
<feature type="compositionally biased region" description="Basic and acidic residues" evidence="1">
    <location>
        <begin position="1"/>
        <end position="11"/>
    </location>
</feature>
<gene>
    <name evidence="2" type="ORF">BGAL_0149g00180</name>
</gene>
<comment type="caution">
    <text evidence="2">The sequence shown here is derived from an EMBL/GenBank/DDBJ whole genome shotgun (WGS) entry which is preliminary data.</text>
</comment>
<dbReference type="AlphaFoldDB" id="A0A4V4HUR9"/>
<organism evidence="2 3">
    <name type="scientific">Botrytis galanthina</name>
    <dbReference type="NCBI Taxonomy" id="278940"/>
    <lineage>
        <taxon>Eukaryota</taxon>
        <taxon>Fungi</taxon>
        <taxon>Dikarya</taxon>
        <taxon>Ascomycota</taxon>
        <taxon>Pezizomycotina</taxon>
        <taxon>Leotiomycetes</taxon>
        <taxon>Helotiales</taxon>
        <taxon>Sclerotiniaceae</taxon>
        <taxon>Botrytis</taxon>
    </lineage>
</organism>
<accession>A0A4V4HUR9</accession>
<protein>
    <submittedName>
        <fullName evidence="2">Uncharacterized protein</fullName>
    </submittedName>
</protein>
<sequence length="71" mass="7581">MADHFFSKEIMDQGADSARGNNRAHEEGKEGNGEGFGVEGKDAGNVVSSKEYGTKAGVDEEDVRFRCADIG</sequence>
<proteinExistence type="predicted"/>
<reference evidence="2 3" key="1">
    <citation type="submission" date="2017-12" db="EMBL/GenBank/DDBJ databases">
        <title>Comparative genomics of Botrytis spp.</title>
        <authorList>
            <person name="Valero-Jimenez C.A."/>
            <person name="Tapia P."/>
            <person name="Veloso J."/>
            <person name="Silva-Moreno E."/>
            <person name="Staats M."/>
            <person name="Valdes J.H."/>
            <person name="Van Kan J.A.L."/>
        </authorList>
    </citation>
    <scope>NUCLEOTIDE SEQUENCE [LARGE SCALE GENOMIC DNA]</scope>
    <source>
        <strain evidence="2 3">MUCL435</strain>
    </source>
</reference>